<gene>
    <name evidence="4" type="ORF">HFO74_15295</name>
</gene>
<dbReference type="AlphaFoldDB" id="A0AB35FE19"/>
<dbReference type="Proteomes" id="UP000758022">
    <property type="component" value="Unassembled WGS sequence"/>
</dbReference>
<sequence>MKIQGSIALVTGANGGIGRALVEELLARGAAKIYVGVRNLAAAQFSEDPRLVPVVLDVTKPEEVVQAARVAADVTLLINNAGLAGFKGALSATDLSVARQEMEVNYFGPLALVQAFRNAPAFKEGGAVVNVLSFLSLVTIPAAGTYSASKAAALALTRTLAAELTSRGVQVLGAMPVQTETALGQAFPEPRLKPSEVASGILDALEAGKSEVFPGGASEGAAQAFAADPAGLQARFAGFVHTI</sequence>
<dbReference type="PROSITE" id="PS00061">
    <property type="entry name" value="ADH_SHORT"/>
    <property type="match status" value="1"/>
</dbReference>
<comment type="similarity">
    <text evidence="1 3">Belongs to the short-chain dehydrogenases/reductases (SDR) family.</text>
</comment>
<evidence type="ECO:0000256" key="1">
    <source>
        <dbReference type="ARBA" id="ARBA00006484"/>
    </source>
</evidence>
<protein>
    <submittedName>
        <fullName evidence="4">SDR family NAD(P)-dependent oxidoreductase</fullName>
    </submittedName>
</protein>
<dbReference type="PANTHER" id="PTHR44169:SF6">
    <property type="entry name" value="NADPH-DEPENDENT 1-ACYLDIHYDROXYACETONE PHOSPHATE REDUCTASE"/>
    <property type="match status" value="1"/>
</dbReference>
<organism evidence="4 5">
    <name type="scientific">Rhizobium laguerreae</name>
    <dbReference type="NCBI Taxonomy" id="1076926"/>
    <lineage>
        <taxon>Bacteria</taxon>
        <taxon>Pseudomonadati</taxon>
        <taxon>Pseudomonadota</taxon>
        <taxon>Alphaproteobacteria</taxon>
        <taxon>Hyphomicrobiales</taxon>
        <taxon>Rhizobiaceae</taxon>
        <taxon>Rhizobium/Agrobacterium group</taxon>
        <taxon>Rhizobium</taxon>
    </lineage>
</organism>
<dbReference type="PRINTS" id="PR00080">
    <property type="entry name" value="SDRFAMILY"/>
</dbReference>
<dbReference type="InterPro" id="IPR002347">
    <property type="entry name" value="SDR_fam"/>
</dbReference>
<dbReference type="SUPFAM" id="SSF51735">
    <property type="entry name" value="NAD(P)-binding Rossmann-fold domains"/>
    <property type="match status" value="1"/>
</dbReference>
<dbReference type="Gene3D" id="3.40.50.720">
    <property type="entry name" value="NAD(P)-binding Rossmann-like Domain"/>
    <property type="match status" value="1"/>
</dbReference>
<dbReference type="Pfam" id="PF00106">
    <property type="entry name" value="adh_short"/>
    <property type="match status" value="1"/>
</dbReference>
<dbReference type="InterPro" id="IPR036291">
    <property type="entry name" value="NAD(P)-bd_dom_sf"/>
</dbReference>
<keyword evidence="2" id="KW-0560">Oxidoreductase</keyword>
<dbReference type="RefSeq" id="WP_221979403.1">
    <property type="nucleotide sequence ID" value="NZ_JAAXQQ010000004.1"/>
</dbReference>
<dbReference type="EMBL" id="JAAXQQ010000004">
    <property type="protein sequence ID" value="MBY3064781.1"/>
    <property type="molecule type" value="Genomic_DNA"/>
</dbReference>
<proteinExistence type="inferred from homology"/>
<comment type="caution">
    <text evidence="4">The sequence shown here is derived from an EMBL/GenBank/DDBJ whole genome shotgun (WGS) entry which is preliminary data.</text>
</comment>
<name>A0AB35FE19_9HYPH</name>
<evidence type="ECO:0000313" key="5">
    <source>
        <dbReference type="Proteomes" id="UP000758022"/>
    </source>
</evidence>
<evidence type="ECO:0000313" key="4">
    <source>
        <dbReference type="EMBL" id="MBY3064781.1"/>
    </source>
</evidence>
<evidence type="ECO:0000256" key="3">
    <source>
        <dbReference type="RuleBase" id="RU000363"/>
    </source>
</evidence>
<dbReference type="GO" id="GO:0016491">
    <property type="term" value="F:oxidoreductase activity"/>
    <property type="evidence" value="ECO:0007669"/>
    <property type="project" value="UniProtKB-KW"/>
</dbReference>
<dbReference type="PANTHER" id="PTHR44169">
    <property type="entry name" value="NADPH-DEPENDENT 1-ACYLDIHYDROXYACETONE PHOSPHATE REDUCTASE"/>
    <property type="match status" value="1"/>
</dbReference>
<evidence type="ECO:0000256" key="2">
    <source>
        <dbReference type="ARBA" id="ARBA00023002"/>
    </source>
</evidence>
<accession>A0AB35FE19</accession>
<dbReference type="InterPro" id="IPR020904">
    <property type="entry name" value="Sc_DH/Rdtase_CS"/>
</dbReference>
<reference evidence="4" key="1">
    <citation type="submission" date="2020-04" db="EMBL/GenBank/DDBJ databases">
        <title>Global-level population genomics supports evidence of horizontal gene transfer on evolution of Rhizobia in Lentils.</title>
        <authorList>
            <person name="Gai Y."/>
            <person name="Cook D."/>
            <person name="Riely B."/>
        </authorList>
    </citation>
    <scope>NUCLEOTIDE SEQUENCE</scope>
    <source>
        <strain evidence="4">TLR9</strain>
    </source>
</reference>
<dbReference type="PRINTS" id="PR00081">
    <property type="entry name" value="GDHRDH"/>
</dbReference>